<accession>A0A5R9F5L6</accession>
<dbReference type="PANTHER" id="PTHR47739:SF1">
    <property type="entry name" value="TRNA1(VAL) (ADENINE(37)-N6)-METHYLTRANSFERASE"/>
    <property type="match status" value="1"/>
</dbReference>
<keyword evidence="2" id="KW-0808">Transferase</keyword>
<dbReference type="GO" id="GO:0032259">
    <property type="term" value="P:methylation"/>
    <property type="evidence" value="ECO:0007669"/>
    <property type="project" value="UniProtKB-KW"/>
</dbReference>
<gene>
    <name evidence="2" type="ORF">FCL54_22170</name>
</gene>
<organism evidence="2 3">
    <name type="scientific">Exobacillus caeni</name>
    <dbReference type="NCBI Taxonomy" id="2574798"/>
    <lineage>
        <taxon>Bacteria</taxon>
        <taxon>Bacillati</taxon>
        <taxon>Bacillota</taxon>
        <taxon>Bacilli</taxon>
        <taxon>Bacillales</taxon>
        <taxon>Guptibacillaceae</taxon>
        <taxon>Exobacillus</taxon>
    </lineage>
</organism>
<dbReference type="AlphaFoldDB" id="A0A5R9F5L6"/>
<dbReference type="Gene3D" id="3.40.50.150">
    <property type="entry name" value="Vaccinia Virus protein VP39"/>
    <property type="match status" value="1"/>
</dbReference>
<reference evidence="2 3" key="1">
    <citation type="submission" date="2019-04" db="EMBL/GenBank/DDBJ databases">
        <title>Bacillus caeni sp. nov., a bacterium isolated from mangrove sediment.</title>
        <authorList>
            <person name="Huang H."/>
            <person name="Mo K."/>
            <person name="Hu Y."/>
        </authorList>
    </citation>
    <scope>NUCLEOTIDE SEQUENCE [LARGE SCALE GENOMIC DNA]</scope>
    <source>
        <strain evidence="2 3">HB172195</strain>
    </source>
</reference>
<name>A0A5R9F5L6_9BACL</name>
<keyword evidence="2" id="KW-0489">Methyltransferase</keyword>
<dbReference type="InterPro" id="IPR050210">
    <property type="entry name" value="tRNA_Adenine-N(6)_MTase"/>
</dbReference>
<comment type="caution">
    <text evidence="2">The sequence shown here is derived from an EMBL/GenBank/DDBJ whole genome shotgun (WGS) entry which is preliminary data.</text>
</comment>
<dbReference type="InterPro" id="IPR029063">
    <property type="entry name" value="SAM-dependent_MTases_sf"/>
</dbReference>
<proteinExistence type="predicted"/>
<dbReference type="InterPro" id="IPR007848">
    <property type="entry name" value="Small_mtfrase_dom"/>
</dbReference>
<dbReference type="OrthoDB" id="9777257at2"/>
<sequence>MELFNNERVDHILQRKVIQSSEVFSFSLDAVMLGQFVWLPIQKGRVIDLCSGNGVIPLILSTRSNASIDGIEIQERLFDMAKRSVSFNKQEEQIKLYHSDINDLPEEVLQNIGRYDVVTCNPPYFKTTKKREQNLNEHYTIARHEIYCTLDDVIRVSSRLVKSSGKVAIVHRPNRLIELMDSMRKYLLEPKRMQLVYPKEGAEANMVLVEAIKGGKPDLRILPPFFVYNQKNEFTKEMKKLYGLE</sequence>
<dbReference type="GO" id="GO:0008168">
    <property type="term" value="F:methyltransferase activity"/>
    <property type="evidence" value="ECO:0007669"/>
    <property type="project" value="UniProtKB-KW"/>
</dbReference>
<dbReference type="SUPFAM" id="SSF53335">
    <property type="entry name" value="S-adenosyl-L-methionine-dependent methyltransferases"/>
    <property type="match status" value="1"/>
</dbReference>
<dbReference type="Proteomes" id="UP000308230">
    <property type="component" value="Unassembled WGS sequence"/>
</dbReference>
<evidence type="ECO:0000313" key="2">
    <source>
        <dbReference type="EMBL" id="TLS35095.1"/>
    </source>
</evidence>
<evidence type="ECO:0000259" key="1">
    <source>
        <dbReference type="Pfam" id="PF05175"/>
    </source>
</evidence>
<dbReference type="EMBL" id="SWLG01000029">
    <property type="protein sequence ID" value="TLS35095.1"/>
    <property type="molecule type" value="Genomic_DNA"/>
</dbReference>
<keyword evidence="3" id="KW-1185">Reference proteome</keyword>
<dbReference type="PANTHER" id="PTHR47739">
    <property type="entry name" value="TRNA1(VAL) (ADENINE(37)-N6)-METHYLTRANSFERASE"/>
    <property type="match status" value="1"/>
</dbReference>
<protein>
    <submittedName>
        <fullName evidence="2">tRNA1(Val) (Adenine(37)-N6)-methyltransferase</fullName>
    </submittedName>
</protein>
<feature type="domain" description="Methyltransferase small" evidence="1">
    <location>
        <begin position="42"/>
        <end position="132"/>
    </location>
</feature>
<evidence type="ECO:0000313" key="3">
    <source>
        <dbReference type="Proteomes" id="UP000308230"/>
    </source>
</evidence>
<dbReference type="CDD" id="cd02440">
    <property type="entry name" value="AdoMet_MTases"/>
    <property type="match status" value="1"/>
</dbReference>
<dbReference type="Pfam" id="PF05175">
    <property type="entry name" value="MTS"/>
    <property type="match status" value="1"/>
</dbReference>
<dbReference type="RefSeq" id="WP_138129460.1">
    <property type="nucleotide sequence ID" value="NZ_SWLG01000029.1"/>
</dbReference>